<reference evidence="5 6" key="1">
    <citation type="submission" date="2018-08" db="EMBL/GenBank/DDBJ databases">
        <title>Draft genome sequence of Psychrilyobacter sp. strain SD5 isolated from Black Sea water.</title>
        <authorList>
            <person name="Yadav S."/>
            <person name="Villanueva L."/>
            <person name="Damste J.S.S."/>
        </authorList>
    </citation>
    <scope>NUCLEOTIDE SEQUENCE [LARGE SCALE GENOMIC DNA]</scope>
    <source>
        <strain evidence="5 6">SD5</strain>
    </source>
</reference>
<dbReference type="Gene3D" id="1.20.120.530">
    <property type="entry name" value="GntR ligand-binding domain-like"/>
    <property type="match status" value="1"/>
</dbReference>
<dbReference type="SUPFAM" id="SSF46785">
    <property type="entry name" value="Winged helix' DNA-binding domain"/>
    <property type="match status" value="1"/>
</dbReference>
<keyword evidence="3" id="KW-0804">Transcription</keyword>
<dbReference type="InterPro" id="IPR036388">
    <property type="entry name" value="WH-like_DNA-bd_sf"/>
</dbReference>
<sequence>MEERKFHKLIEHIKKEIKSGNLKNGSQIYPERTLAENLNIGRSSVREGIKILEIIGLIESKRGGGNYITNDFKNMLCNPLSLAFELQKGKIRDVIELRKMLELSNAEFMIKRVTLEEIQQVEKIYEKMLNCNDIERLADLDRDFHLLMMSFSKNILLTTIISAISELLEESIIASRDMVLEKFGKEKIDFDHKKILESLKNRDEEGLKNSLRLHFDNIDKSLPNLD</sequence>
<dbReference type="SUPFAM" id="SSF48008">
    <property type="entry name" value="GntR ligand-binding domain-like"/>
    <property type="match status" value="1"/>
</dbReference>
<dbReference type="InterPro" id="IPR036390">
    <property type="entry name" value="WH_DNA-bd_sf"/>
</dbReference>
<feature type="domain" description="HTH gntR-type" evidence="4">
    <location>
        <begin position="3"/>
        <end position="71"/>
    </location>
</feature>
<accession>A0ABX9KER0</accession>
<dbReference type="SMART" id="SM00345">
    <property type="entry name" value="HTH_GNTR"/>
    <property type="match status" value="1"/>
</dbReference>
<dbReference type="InterPro" id="IPR008920">
    <property type="entry name" value="TF_FadR/GntR_C"/>
</dbReference>
<dbReference type="Pfam" id="PF07729">
    <property type="entry name" value="FCD"/>
    <property type="match status" value="1"/>
</dbReference>
<protein>
    <submittedName>
        <fullName evidence="5">FCD domain-containing protein</fullName>
    </submittedName>
</protein>
<dbReference type="CDD" id="cd07377">
    <property type="entry name" value="WHTH_GntR"/>
    <property type="match status" value="1"/>
</dbReference>
<dbReference type="InterPro" id="IPR000524">
    <property type="entry name" value="Tscrpt_reg_HTH_GntR"/>
</dbReference>
<evidence type="ECO:0000256" key="3">
    <source>
        <dbReference type="ARBA" id="ARBA00023163"/>
    </source>
</evidence>
<evidence type="ECO:0000313" key="6">
    <source>
        <dbReference type="Proteomes" id="UP000263486"/>
    </source>
</evidence>
<dbReference type="Proteomes" id="UP000263486">
    <property type="component" value="Unassembled WGS sequence"/>
</dbReference>
<comment type="caution">
    <text evidence="5">The sequence shown here is derived from an EMBL/GenBank/DDBJ whole genome shotgun (WGS) entry which is preliminary data.</text>
</comment>
<name>A0ABX9KER0_9FUSO</name>
<dbReference type="InterPro" id="IPR011711">
    <property type="entry name" value="GntR_C"/>
</dbReference>
<gene>
    <name evidence="5" type="ORF">DYH56_12415</name>
</gene>
<dbReference type="PROSITE" id="PS50949">
    <property type="entry name" value="HTH_GNTR"/>
    <property type="match status" value="1"/>
</dbReference>
<evidence type="ECO:0000313" key="5">
    <source>
        <dbReference type="EMBL" id="REI40059.1"/>
    </source>
</evidence>
<evidence type="ECO:0000259" key="4">
    <source>
        <dbReference type="PROSITE" id="PS50949"/>
    </source>
</evidence>
<keyword evidence="2" id="KW-0238">DNA-binding</keyword>
<dbReference type="SMART" id="SM00895">
    <property type="entry name" value="FCD"/>
    <property type="match status" value="1"/>
</dbReference>
<dbReference type="PANTHER" id="PTHR43537:SF43">
    <property type="entry name" value="GNTR-FAMILY TRANSCRIPTIONAL REGULATOR"/>
    <property type="match status" value="1"/>
</dbReference>
<dbReference type="EMBL" id="QUAJ01000025">
    <property type="protein sequence ID" value="REI40059.1"/>
    <property type="molecule type" value="Genomic_DNA"/>
</dbReference>
<proteinExistence type="predicted"/>
<dbReference type="RefSeq" id="WP_114643196.1">
    <property type="nucleotide sequence ID" value="NZ_JAACIO010000017.1"/>
</dbReference>
<evidence type="ECO:0000256" key="1">
    <source>
        <dbReference type="ARBA" id="ARBA00023015"/>
    </source>
</evidence>
<dbReference type="Gene3D" id="1.10.10.10">
    <property type="entry name" value="Winged helix-like DNA-binding domain superfamily/Winged helix DNA-binding domain"/>
    <property type="match status" value="1"/>
</dbReference>
<evidence type="ECO:0000256" key="2">
    <source>
        <dbReference type="ARBA" id="ARBA00023125"/>
    </source>
</evidence>
<dbReference type="Pfam" id="PF00392">
    <property type="entry name" value="GntR"/>
    <property type="match status" value="1"/>
</dbReference>
<dbReference type="PANTHER" id="PTHR43537">
    <property type="entry name" value="TRANSCRIPTIONAL REGULATOR, GNTR FAMILY"/>
    <property type="match status" value="1"/>
</dbReference>
<keyword evidence="6" id="KW-1185">Reference proteome</keyword>
<keyword evidence="1" id="KW-0805">Transcription regulation</keyword>
<organism evidence="5 6">
    <name type="scientific">Psychrilyobacter piezotolerans</name>
    <dbReference type="NCBI Taxonomy" id="2293438"/>
    <lineage>
        <taxon>Bacteria</taxon>
        <taxon>Fusobacteriati</taxon>
        <taxon>Fusobacteriota</taxon>
        <taxon>Fusobacteriia</taxon>
        <taxon>Fusobacteriales</taxon>
        <taxon>Fusobacteriaceae</taxon>
        <taxon>Psychrilyobacter</taxon>
    </lineage>
</organism>